<feature type="region of interest" description="Disordered" evidence="1">
    <location>
        <begin position="440"/>
        <end position="502"/>
    </location>
</feature>
<feature type="compositionally biased region" description="Basic residues" evidence="1">
    <location>
        <begin position="1"/>
        <end position="34"/>
    </location>
</feature>
<accession>A0ABP0CAB5</accession>
<dbReference type="Proteomes" id="UP001642405">
    <property type="component" value="Unassembled WGS sequence"/>
</dbReference>
<feature type="region of interest" description="Disordered" evidence="1">
    <location>
        <begin position="104"/>
        <end position="133"/>
    </location>
</feature>
<proteinExistence type="predicted"/>
<feature type="compositionally biased region" description="Basic residues" evidence="1">
    <location>
        <begin position="45"/>
        <end position="54"/>
    </location>
</feature>
<feature type="compositionally biased region" description="Basic residues" evidence="1">
    <location>
        <begin position="106"/>
        <end position="118"/>
    </location>
</feature>
<feature type="non-terminal residue" evidence="2">
    <location>
        <position position="1"/>
    </location>
</feature>
<evidence type="ECO:0000313" key="2">
    <source>
        <dbReference type="EMBL" id="CAK7228985.1"/>
    </source>
</evidence>
<protein>
    <submittedName>
        <fullName evidence="2">Uncharacterized protein</fullName>
    </submittedName>
</protein>
<reference evidence="2 3" key="1">
    <citation type="submission" date="2024-01" db="EMBL/GenBank/DDBJ databases">
        <authorList>
            <person name="Allen C."/>
            <person name="Tagirdzhanova G."/>
        </authorList>
    </citation>
    <scope>NUCLEOTIDE SEQUENCE [LARGE SCALE GENOMIC DNA]</scope>
</reference>
<keyword evidence="3" id="KW-1185">Reference proteome</keyword>
<feature type="region of interest" description="Disordered" evidence="1">
    <location>
        <begin position="1"/>
        <end position="65"/>
    </location>
</feature>
<feature type="compositionally biased region" description="Low complexity" evidence="1">
    <location>
        <begin position="119"/>
        <end position="133"/>
    </location>
</feature>
<comment type="caution">
    <text evidence="2">The sequence shown here is derived from an EMBL/GenBank/DDBJ whole genome shotgun (WGS) entry which is preliminary data.</text>
</comment>
<dbReference type="EMBL" id="CAWUHB010000047">
    <property type="protein sequence ID" value="CAK7228985.1"/>
    <property type="molecule type" value="Genomic_DNA"/>
</dbReference>
<feature type="compositionally biased region" description="Low complexity" evidence="1">
    <location>
        <begin position="35"/>
        <end position="44"/>
    </location>
</feature>
<feature type="non-terminal residue" evidence="2">
    <location>
        <position position="508"/>
    </location>
</feature>
<feature type="compositionally biased region" description="Basic and acidic residues" evidence="1">
    <location>
        <begin position="467"/>
        <end position="478"/>
    </location>
</feature>
<organism evidence="2 3">
    <name type="scientific">Sporothrix curviconia</name>
    <dbReference type="NCBI Taxonomy" id="1260050"/>
    <lineage>
        <taxon>Eukaryota</taxon>
        <taxon>Fungi</taxon>
        <taxon>Dikarya</taxon>
        <taxon>Ascomycota</taxon>
        <taxon>Pezizomycotina</taxon>
        <taxon>Sordariomycetes</taxon>
        <taxon>Sordariomycetidae</taxon>
        <taxon>Ophiostomatales</taxon>
        <taxon>Ophiostomataceae</taxon>
        <taxon>Sporothrix</taxon>
    </lineage>
</organism>
<evidence type="ECO:0000313" key="3">
    <source>
        <dbReference type="Proteomes" id="UP001642405"/>
    </source>
</evidence>
<evidence type="ECO:0000256" key="1">
    <source>
        <dbReference type="SAM" id="MobiDB-lite"/>
    </source>
</evidence>
<gene>
    <name evidence="2" type="ORF">SCUCBS95973_007064</name>
</gene>
<name>A0ABP0CAB5_9PEZI</name>
<sequence>PGGRHLRPPRLHPGHHRRHAHRLGHLHGRAHQSVRRAAAGPRAAGRGRQRHQHLRAHDPRRPRVAQGVRPALDALCAHLGLLVQHRPRHRRLPDRGQLALGLCHQPARRRRRHHRRRPAAAQRPARPPAAARARWPRHFHAPRPLRGAHHHARLWRPAALPLGPGPGHPGADLGRQRVRLEHGARPGAARHRLCADGRLGRLRVPHDARPRHGARVPDAARHDALGAAQPARHWPAVLDQLWHWHGHVRQPVLYGPVLCAGRGQQLEQGRRLAAVLFAGARRRRLHGHVCLQRVAAPDHPPAAVWRHHGCRRRHRARLRRARRQHAPRLRHDGAVGPRRRHPHEPGLAARPRLFPRRHRRHQLHRRLCPALWWHRHADAHVHRLQQQGRLVQRPGHRAQRHHVGLYCRDPLYVGVRAADHPARQRLAPQGRLPRGRHQALPLEPALPQDPGAREARARRGRARRPRPARDRCPRRGECAGRGVAAGRADQRPRARPEAGAAAAAAVCV</sequence>